<keyword evidence="1" id="KW-0472">Membrane</keyword>
<feature type="transmembrane region" description="Helical" evidence="1">
    <location>
        <begin position="92"/>
        <end position="110"/>
    </location>
</feature>
<sequence length="120" mass="13480">MVVAAALNRDGVMSIVDVILIICGIYCLFTAGKMKCEHQIPKWLFSEQELYHIRQPKEFCEVMSPKTIIFGVLCMLFGVWGLITEFLITNKLAEAIGIGIFLVGIAWYMAQLSKAKKTYG</sequence>
<dbReference type="EMBL" id="JRFU01000022">
    <property type="protein sequence ID" value="PWE87682.1"/>
    <property type="molecule type" value="Genomic_DNA"/>
</dbReference>
<evidence type="ECO:0000313" key="2">
    <source>
        <dbReference type="EMBL" id="PWE87682.1"/>
    </source>
</evidence>
<evidence type="ECO:0008006" key="4">
    <source>
        <dbReference type="Google" id="ProtNLM"/>
    </source>
</evidence>
<accession>A0A2V1JRV9</accession>
<reference evidence="2 3" key="1">
    <citation type="submission" date="2014-09" db="EMBL/GenBank/DDBJ databases">
        <title>Butyrate-producing bacteria isolated from human gut.</title>
        <authorList>
            <person name="Zhang Q."/>
            <person name="Zhao L."/>
        </authorList>
    </citation>
    <scope>NUCLEOTIDE SEQUENCE [LARGE SCALE GENOMIC DNA]</scope>
    <source>
        <strain evidence="2 3">21</strain>
    </source>
</reference>
<keyword evidence="3" id="KW-1185">Reference proteome</keyword>
<dbReference type="OrthoDB" id="2084701at2"/>
<protein>
    <recommendedName>
        <fullName evidence="4">DUF3784 domain-containing protein</fullName>
    </recommendedName>
</protein>
<dbReference type="RefSeq" id="WP_109214698.1">
    <property type="nucleotide sequence ID" value="NZ_CABMEW010000002.1"/>
</dbReference>
<name>A0A2V1JRV9_EUBRA</name>
<proteinExistence type="predicted"/>
<keyword evidence="1" id="KW-1133">Transmembrane helix</keyword>
<gene>
    <name evidence="2" type="ORF">LG34_02410</name>
</gene>
<organism evidence="2 3">
    <name type="scientific">Eubacterium ramulus</name>
    <dbReference type="NCBI Taxonomy" id="39490"/>
    <lineage>
        <taxon>Bacteria</taxon>
        <taxon>Bacillati</taxon>
        <taxon>Bacillota</taxon>
        <taxon>Clostridia</taxon>
        <taxon>Eubacteriales</taxon>
        <taxon>Eubacteriaceae</taxon>
        <taxon>Eubacterium</taxon>
    </lineage>
</organism>
<evidence type="ECO:0000313" key="3">
    <source>
        <dbReference type="Proteomes" id="UP000245288"/>
    </source>
</evidence>
<comment type="caution">
    <text evidence="2">The sequence shown here is derived from an EMBL/GenBank/DDBJ whole genome shotgun (WGS) entry which is preliminary data.</text>
</comment>
<feature type="transmembrane region" description="Helical" evidence="1">
    <location>
        <begin position="12"/>
        <end position="32"/>
    </location>
</feature>
<evidence type="ECO:0000256" key="1">
    <source>
        <dbReference type="SAM" id="Phobius"/>
    </source>
</evidence>
<feature type="transmembrane region" description="Helical" evidence="1">
    <location>
        <begin position="67"/>
        <end position="86"/>
    </location>
</feature>
<keyword evidence="1" id="KW-0812">Transmembrane</keyword>
<dbReference type="Proteomes" id="UP000245288">
    <property type="component" value="Unassembled WGS sequence"/>
</dbReference>
<dbReference type="AlphaFoldDB" id="A0A2V1JRV9"/>